<protein>
    <recommendedName>
        <fullName evidence="4">Transmembrane protein</fullName>
    </recommendedName>
</protein>
<dbReference type="Proteomes" id="UP000683925">
    <property type="component" value="Unassembled WGS sequence"/>
</dbReference>
<feature type="transmembrane region" description="Helical" evidence="1">
    <location>
        <begin position="1434"/>
        <end position="1456"/>
    </location>
</feature>
<evidence type="ECO:0008006" key="4">
    <source>
        <dbReference type="Google" id="ProtNLM"/>
    </source>
</evidence>
<organism evidence="2 3">
    <name type="scientific">Paramecium octaurelia</name>
    <dbReference type="NCBI Taxonomy" id="43137"/>
    <lineage>
        <taxon>Eukaryota</taxon>
        <taxon>Sar</taxon>
        <taxon>Alveolata</taxon>
        <taxon>Ciliophora</taxon>
        <taxon>Intramacronucleata</taxon>
        <taxon>Oligohymenophorea</taxon>
        <taxon>Peniculida</taxon>
        <taxon>Parameciidae</taxon>
        <taxon>Paramecium</taxon>
    </lineage>
</organism>
<keyword evidence="1" id="KW-0812">Transmembrane</keyword>
<dbReference type="OMA" id="TNCIYIS"/>
<proteinExistence type="predicted"/>
<evidence type="ECO:0000313" key="2">
    <source>
        <dbReference type="EMBL" id="CAD8162065.1"/>
    </source>
</evidence>
<evidence type="ECO:0000256" key="1">
    <source>
        <dbReference type="SAM" id="Phobius"/>
    </source>
</evidence>
<reference evidence="2" key="1">
    <citation type="submission" date="2021-01" db="EMBL/GenBank/DDBJ databases">
        <authorList>
            <consortium name="Genoscope - CEA"/>
            <person name="William W."/>
        </authorList>
    </citation>
    <scope>NUCLEOTIDE SEQUENCE</scope>
</reference>
<keyword evidence="3" id="KW-1185">Reference proteome</keyword>
<dbReference type="EMBL" id="CAJJDP010000041">
    <property type="protein sequence ID" value="CAD8162065.1"/>
    <property type="molecule type" value="Genomic_DNA"/>
</dbReference>
<keyword evidence="1" id="KW-1133">Transmembrane helix</keyword>
<keyword evidence="1" id="KW-0472">Membrane</keyword>
<name>A0A8S1UAR2_PAROT</name>
<sequence>MFLQFMISIGFACSPKTQHLQFLYPTQYENYKLDMSELFDGADLIYVCTIGEGNSFRDRDVKRCSASEDGIELKNALEVEKYTINHDRLLKNINSVSGYFNYTSTIQNNTILTIYEVDYDNHIITELDNSKIKVNLDCKSFSSTFTQSSNVITDCYYNTSFQLILFSQGQQQVIYELYQSGFDINYIQYTDLVYSNNYIVYGIYLNKSHSYLHTYYYNETTQQAKFVTSFQYNTFTDFSLMADGKSVAILNLTNCIYISLIDDLNQCTKLQPFNNIQINQQFLAIQAFPSLYYGQLTTSFYVVNDNYFDNILEIHYNGQDLSIVQIYESYQQYTFNLEQRISIYLSTSFLVIYQNDIQSFFYIGKYSNSHEEQTITPIYQNKDFEDQVQFYLNYEGNNFLKFSRKITWYHLQQPKLVININNQSQNGSINIFAYENPEMHYEFDIFGCNLTLTYQLLNQSDKEIYSTTNINKLSTVQDLSETFRVNDYFTGPLLQLNLIDDSQSDSNITISIPQSTAFQNLKTNLPGLFQNYSQLFFVENYKLLFYAWTNMNNYTNLYYTICQIGKNQIFDCSLIKSINCDVSQLTTIQMTQSDPTELILVFDQGPQNILVYQFQFNLNISNYKQGINISEPQLYNYTIGYQQTIQQFQILYNKLIVLNNQSEIIVISYQTNAQYYINQTTIDQAEGQKYDIVFQPIQISVNQQLYQSTLFINNQNGVITLELFNQPIQNTNCFTILSYLKQNQDISQIFVSQMFMIIAISTNSPPYTVSFSVYDISDISQPKFFKPLPNCTIQPGSQILADNYFFYVRQVNGGVVIYSIDLPYHSAQYFYLSLNQNECISSTNSKQQSILSFNNNLWASFQNNPYSFKIYQVNQEYKMHTLANLSVSISNQWGNKTINYDLIVVNTYLQISMNQSQFVNNSNIKNLTFYAKPNSNNQVLIALNMTNVSMGQVLNYSLLAYKQGFKSNPNFNITNQFINENQYFTQEIKNITQMVSFCDSLFYQNTSGLYQSSYVIFEGIQLQSYNFTECLSLSVTINGPTIYMNSICKSGDLVTVFSYFPNCSVNNNATCNSSLPWNSSYNKTIINSAPFHSVLKSSQLNQYLFILGKVGENPNSQKIYIYNLNLNASSSSPPNSNQYKPMRTIQCRGGIIDYNFTILQNKSLINNTYSGRGVIFYLCQNPSELKYVTFNIANTTYLFFSKVSKRVSDVITQYVNKSHSKFLQIFIYLVKYDQIILVLTSNNVYNLVIIMSYSPLSFAETSLQFEDVIAYIPPYGNYTQIPLGVLQNSYLALLFSPPIEQGGKNIVAIYDIEKINQTYSLANGLNYSSTIQMEAGYQFDQKQIILQIALISQPYNISQPNNNKGQFLLMLLNDGINLNQTKVILLVFNLSIYFYCTDVTDLSENYDYYLVASNSFYNSNITIQITALPLSNSIWAWILLFLTILICGFLVSQFWTKINMQNLQNKSAELLEIEM</sequence>
<comment type="caution">
    <text evidence="2">The sequence shown here is derived from an EMBL/GenBank/DDBJ whole genome shotgun (WGS) entry which is preliminary data.</text>
</comment>
<dbReference type="OrthoDB" id="302083at2759"/>
<accession>A0A8S1UAR2</accession>
<evidence type="ECO:0000313" key="3">
    <source>
        <dbReference type="Proteomes" id="UP000683925"/>
    </source>
</evidence>
<gene>
    <name evidence="2" type="ORF">POCTA_138.1.T0410054</name>
</gene>